<dbReference type="Pfam" id="PF05494">
    <property type="entry name" value="MlaC"/>
    <property type="match status" value="1"/>
</dbReference>
<reference evidence="2" key="1">
    <citation type="submission" date="2020-09" db="EMBL/GenBank/DDBJ databases">
        <title>A novel bacterium of genus Mangrovicoccus, isolated from South China Sea.</title>
        <authorList>
            <person name="Huang H."/>
            <person name="Mo K."/>
            <person name="Hu Y."/>
        </authorList>
    </citation>
    <scope>NUCLEOTIDE SEQUENCE</scope>
    <source>
        <strain evidence="2">HB182678</strain>
    </source>
</reference>
<evidence type="ECO:0000256" key="1">
    <source>
        <dbReference type="SAM" id="SignalP"/>
    </source>
</evidence>
<evidence type="ECO:0000313" key="2">
    <source>
        <dbReference type="EMBL" id="MBE3640395.1"/>
    </source>
</evidence>
<dbReference type="Gene3D" id="3.10.450.710">
    <property type="entry name" value="Tgt2/MlaC"/>
    <property type="match status" value="1"/>
</dbReference>
<evidence type="ECO:0000313" key="3">
    <source>
        <dbReference type="Proteomes" id="UP000609121"/>
    </source>
</evidence>
<sequence>MLAGLTGTAVLATLSGPALALTEDQAVSYVQSMAADIEKTINSGRSDAQMYKAFEQLLNQYADMDTIARFALGPAARSASSGELSAYTAAFRTYLSKKYGARFREFIGGDIQVQGARKDKRAVIVSARAKPRGQSAVAVDFHVSDRNGKVFNVILEGVNLLTTERTEITSLLDQQGGSISNLTAELKRRS</sequence>
<dbReference type="AlphaFoldDB" id="A0A8J7CJ52"/>
<dbReference type="PANTHER" id="PTHR36573:SF1">
    <property type="entry name" value="INTERMEMBRANE PHOSPHOLIPID TRANSPORT SYSTEM BINDING PROTEIN MLAC"/>
    <property type="match status" value="1"/>
</dbReference>
<dbReference type="InterPro" id="IPR008869">
    <property type="entry name" value="MlaC/ttg2D"/>
</dbReference>
<accession>A0A8J7CJ52</accession>
<dbReference type="Proteomes" id="UP000609121">
    <property type="component" value="Unassembled WGS sequence"/>
</dbReference>
<comment type="caution">
    <text evidence="2">The sequence shown here is derived from an EMBL/GenBank/DDBJ whole genome shotgun (WGS) entry which is preliminary data.</text>
</comment>
<feature type="signal peptide" evidence="1">
    <location>
        <begin position="1"/>
        <end position="20"/>
    </location>
</feature>
<feature type="chain" id="PRO_5035170093" evidence="1">
    <location>
        <begin position="21"/>
        <end position="190"/>
    </location>
</feature>
<organism evidence="2 3">
    <name type="scientific">Mangrovicoccus algicola</name>
    <dbReference type="NCBI Taxonomy" id="2771008"/>
    <lineage>
        <taxon>Bacteria</taxon>
        <taxon>Pseudomonadati</taxon>
        <taxon>Pseudomonadota</taxon>
        <taxon>Alphaproteobacteria</taxon>
        <taxon>Rhodobacterales</taxon>
        <taxon>Paracoccaceae</taxon>
        <taxon>Mangrovicoccus</taxon>
    </lineage>
</organism>
<protein>
    <submittedName>
        <fullName evidence="2">ABC transporter substrate-binding protein</fullName>
    </submittedName>
</protein>
<dbReference type="EMBL" id="JACVXA010000090">
    <property type="protein sequence ID" value="MBE3640395.1"/>
    <property type="molecule type" value="Genomic_DNA"/>
</dbReference>
<proteinExistence type="predicted"/>
<name>A0A8J7CJ52_9RHOB</name>
<keyword evidence="3" id="KW-1185">Reference proteome</keyword>
<dbReference type="PANTHER" id="PTHR36573">
    <property type="entry name" value="INTERMEMBRANE PHOSPHOLIPID TRANSPORT SYSTEM BINDING PROTEIN MLAC"/>
    <property type="match status" value="1"/>
</dbReference>
<keyword evidence="1" id="KW-0732">Signal</keyword>
<gene>
    <name evidence="2" type="ORF">ICN82_19505</name>
</gene>
<dbReference type="InterPro" id="IPR042245">
    <property type="entry name" value="Tgt2/MlaC_sf"/>
</dbReference>